<evidence type="ECO:0000256" key="4">
    <source>
        <dbReference type="SAM" id="MobiDB-lite"/>
    </source>
</evidence>
<gene>
    <name evidence="6" type="ORF">P167DRAFT_540034</name>
</gene>
<accession>A0A3N4KAS9</accession>
<dbReference type="InParanoid" id="A0A3N4KAS9"/>
<dbReference type="GO" id="GO:0005840">
    <property type="term" value="C:ribosome"/>
    <property type="evidence" value="ECO:0007669"/>
    <property type="project" value="UniProtKB-KW"/>
</dbReference>
<dbReference type="Gene3D" id="3.30.390.110">
    <property type="match status" value="1"/>
</dbReference>
<dbReference type="EMBL" id="ML119179">
    <property type="protein sequence ID" value="RPB07614.1"/>
    <property type="molecule type" value="Genomic_DNA"/>
</dbReference>
<keyword evidence="2 6" id="KW-0689">Ribosomal protein</keyword>
<keyword evidence="7" id="KW-1185">Reference proteome</keyword>
<dbReference type="PANTHER" id="PTHR10544">
    <property type="entry name" value="60S RIBOSOMAL PROTEIN L28"/>
    <property type="match status" value="1"/>
</dbReference>
<dbReference type="STRING" id="1392247.A0A3N4KAS9"/>
<evidence type="ECO:0000259" key="5">
    <source>
        <dbReference type="Pfam" id="PF01778"/>
    </source>
</evidence>
<dbReference type="Pfam" id="PF01778">
    <property type="entry name" value="Ribosomal_L28e"/>
    <property type="match status" value="1"/>
</dbReference>
<feature type="domain" description="Ribosomal eL28/Mak16" evidence="5">
    <location>
        <begin position="12"/>
        <end position="134"/>
    </location>
</feature>
<proteinExistence type="inferred from homology"/>
<dbReference type="InterPro" id="IPR002672">
    <property type="entry name" value="Ribosomal_eL28"/>
</dbReference>
<comment type="similarity">
    <text evidence="1">Belongs to the eukaryotic ribosomal protein eL28 family.</text>
</comment>
<keyword evidence="3" id="KW-0687">Ribonucleoprotein</keyword>
<dbReference type="AlphaFoldDB" id="A0A3N4KAS9"/>
<reference evidence="6 7" key="1">
    <citation type="journal article" date="2018" name="Nat. Ecol. Evol.">
        <title>Pezizomycetes genomes reveal the molecular basis of ectomycorrhizal truffle lifestyle.</title>
        <authorList>
            <person name="Murat C."/>
            <person name="Payen T."/>
            <person name="Noel B."/>
            <person name="Kuo A."/>
            <person name="Morin E."/>
            <person name="Chen J."/>
            <person name="Kohler A."/>
            <person name="Krizsan K."/>
            <person name="Balestrini R."/>
            <person name="Da Silva C."/>
            <person name="Montanini B."/>
            <person name="Hainaut M."/>
            <person name="Levati E."/>
            <person name="Barry K.W."/>
            <person name="Belfiori B."/>
            <person name="Cichocki N."/>
            <person name="Clum A."/>
            <person name="Dockter R.B."/>
            <person name="Fauchery L."/>
            <person name="Guy J."/>
            <person name="Iotti M."/>
            <person name="Le Tacon F."/>
            <person name="Lindquist E.A."/>
            <person name="Lipzen A."/>
            <person name="Malagnac F."/>
            <person name="Mello A."/>
            <person name="Molinier V."/>
            <person name="Miyauchi S."/>
            <person name="Poulain J."/>
            <person name="Riccioni C."/>
            <person name="Rubini A."/>
            <person name="Sitrit Y."/>
            <person name="Splivallo R."/>
            <person name="Traeger S."/>
            <person name="Wang M."/>
            <person name="Zifcakova L."/>
            <person name="Wipf D."/>
            <person name="Zambonelli A."/>
            <person name="Paolocci F."/>
            <person name="Nowrousian M."/>
            <person name="Ottonello S."/>
            <person name="Baldrian P."/>
            <person name="Spatafora J.W."/>
            <person name="Henrissat B."/>
            <person name="Nagy L.G."/>
            <person name="Aury J.M."/>
            <person name="Wincker P."/>
            <person name="Grigoriev I.V."/>
            <person name="Bonfante P."/>
            <person name="Martin F.M."/>
        </authorList>
    </citation>
    <scope>NUCLEOTIDE SEQUENCE [LARGE SCALE GENOMIC DNA]</scope>
    <source>
        <strain evidence="6 7">CCBAS932</strain>
    </source>
</reference>
<protein>
    <submittedName>
        <fullName evidence="6">Ribosomal protein L28e</fullName>
    </submittedName>
</protein>
<name>A0A3N4KAS9_9PEZI</name>
<evidence type="ECO:0000313" key="7">
    <source>
        <dbReference type="Proteomes" id="UP000277580"/>
    </source>
</evidence>
<dbReference type="GO" id="GO:0006412">
    <property type="term" value="P:translation"/>
    <property type="evidence" value="ECO:0007669"/>
    <property type="project" value="InterPro"/>
</dbReference>
<feature type="region of interest" description="Disordered" evidence="4">
    <location>
        <begin position="127"/>
        <end position="158"/>
    </location>
</feature>
<evidence type="ECO:0000256" key="2">
    <source>
        <dbReference type="ARBA" id="ARBA00022980"/>
    </source>
</evidence>
<dbReference type="OrthoDB" id="338850at2759"/>
<evidence type="ECO:0000313" key="6">
    <source>
        <dbReference type="EMBL" id="RPB07614.1"/>
    </source>
</evidence>
<dbReference type="GO" id="GO:0003735">
    <property type="term" value="F:structural constituent of ribosome"/>
    <property type="evidence" value="ECO:0007669"/>
    <property type="project" value="InterPro"/>
</dbReference>
<evidence type="ECO:0000256" key="1">
    <source>
        <dbReference type="ARBA" id="ARBA00007926"/>
    </source>
</evidence>
<evidence type="ECO:0000256" key="3">
    <source>
        <dbReference type="ARBA" id="ARBA00023274"/>
    </source>
</evidence>
<dbReference type="InterPro" id="IPR029004">
    <property type="entry name" value="Ribosomal_eL28/Mak16"/>
</dbReference>
<dbReference type="Proteomes" id="UP000277580">
    <property type="component" value="Unassembled WGS sequence"/>
</dbReference>
<organism evidence="6 7">
    <name type="scientific">Morchella conica CCBAS932</name>
    <dbReference type="NCBI Taxonomy" id="1392247"/>
    <lineage>
        <taxon>Eukaryota</taxon>
        <taxon>Fungi</taxon>
        <taxon>Dikarya</taxon>
        <taxon>Ascomycota</taxon>
        <taxon>Pezizomycotina</taxon>
        <taxon>Pezizomycetes</taxon>
        <taxon>Pezizales</taxon>
        <taxon>Morchellaceae</taxon>
        <taxon>Morchella</taxon>
    </lineage>
</organism>
<dbReference type="GO" id="GO:1990904">
    <property type="term" value="C:ribonucleoprotein complex"/>
    <property type="evidence" value="ECO:0007669"/>
    <property type="project" value="UniProtKB-KW"/>
</dbReference>
<dbReference type="FunFam" id="3.30.390.110:FF:000002">
    <property type="entry name" value="60S ribosomal protein L28"/>
    <property type="match status" value="1"/>
</dbReference>
<sequence length="158" mass="17313">MSNVVVNVSSDLLWAITRNNSSYIVKRGVGNERVTFSKEPLNLTNKHSRKHSGLVNEKAVGVQANENGGVTLITKKSHEKYGSKPASLYDTTAFSKNKSQRKTYAAIVNRVAKKHYRPDLRQEAVARASAIKRSQRPVKATPASKPRGVKAKAAAEKA</sequence>